<reference evidence="2 3" key="1">
    <citation type="journal article" date="2023" name="Int. J. Syst. Evol. Microbiol.">
        <title>Methylocystis iwaonis sp. nov., a type II methane-oxidizing bacterium from surface soil of a rice paddy field in Japan, and emended description of the genus Methylocystis (ex Whittenbury et al. 1970) Bowman et al. 1993.</title>
        <authorList>
            <person name="Kaise H."/>
            <person name="Sawadogo J.B."/>
            <person name="Alam M.S."/>
            <person name="Ueno C."/>
            <person name="Dianou D."/>
            <person name="Shinjo R."/>
            <person name="Asakawa S."/>
        </authorList>
    </citation>
    <scope>NUCLEOTIDE SEQUENCE [LARGE SCALE GENOMIC DNA]</scope>
    <source>
        <strain evidence="2 3">SS37A-Re</strain>
    </source>
</reference>
<keyword evidence="1" id="KW-1133">Transmembrane helix</keyword>
<feature type="transmembrane region" description="Helical" evidence="1">
    <location>
        <begin position="46"/>
        <end position="63"/>
    </location>
</feature>
<sequence>MSRTNDFRAAIRQAELDRSLDGSWLIFLEIIIAAAAAGFFFRSATIGVGTAIMLSVAVAAISASARATAIALGLVHGFYSIGIFCFAVSAFSPLPGGPAERIGQLIGFAVLSFLLAFVPSFLHEGAFRSQRDFSRD</sequence>
<geneLocation type="plasmid" evidence="2 3">
    <name>pSS37A-Re-2</name>
</geneLocation>
<evidence type="ECO:0000313" key="2">
    <source>
        <dbReference type="EMBL" id="BDV36323.1"/>
    </source>
</evidence>
<keyword evidence="3" id="KW-1185">Reference proteome</keyword>
<protein>
    <submittedName>
        <fullName evidence="2">Uncharacterized protein</fullName>
    </submittedName>
</protein>
<feature type="transmembrane region" description="Helical" evidence="1">
    <location>
        <begin position="70"/>
        <end position="90"/>
    </location>
</feature>
<gene>
    <name evidence="2" type="ORF">SS37A_38530</name>
</gene>
<accession>A0ABM8EEG6</accession>
<evidence type="ECO:0000256" key="1">
    <source>
        <dbReference type="SAM" id="Phobius"/>
    </source>
</evidence>
<proteinExistence type="predicted"/>
<evidence type="ECO:0000313" key="3">
    <source>
        <dbReference type="Proteomes" id="UP001317629"/>
    </source>
</evidence>
<dbReference type="RefSeq" id="WP_281932634.1">
    <property type="nucleotide sequence ID" value="NZ_AP027144.1"/>
</dbReference>
<organism evidence="2 3">
    <name type="scientific">Methylocystis iwaonis</name>
    <dbReference type="NCBI Taxonomy" id="2885079"/>
    <lineage>
        <taxon>Bacteria</taxon>
        <taxon>Pseudomonadati</taxon>
        <taxon>Pseudomonadota</taxon>
        <taxon>Alphaproteobacteria</taxon>
        <taxon>Hyphomicrobiales</taxon>
        <taxon>Methylocystaceae</taxon>
        <taxon>Methylocystis</taxon>
    </lineage>
</organism>
<name>A0ABM8EEG6_9HYPH</name>
<keyword evidence="2" id="KW-0614">Plasmid</keyword>
<dbReference type="Proteomes" id="UP001317629">
    <property type="component" value="Plasmid pSS37A-Re-2"/>
</dbReference>
<feature type="transmembrane region" description="Helical" evidence="1">
    <location>
        <begin position="21"/>
        <end position="40"/>
    </location>
</feature>
<keyword evidence="1" id="KW-0472">Membrane</keyword>
<keyword evidence="1" id="KW-0812">Transmembrane</keyword>
<feature type="transmembrane region" description="Helical" evidence="1">
    <location>
        <begin position="102"/>
        <end position="122"/>
    </location>
</feature>
<dbReference type="EMBL" id="AP027144">
    <property type="protein sequence ID" value="BDV36323.1"/>
    <property type="molecule type" value="Genomic_DNA"/>
</dbReference>